<dbReference type="Gene3D" id="3.40.50.880">
    <property type="match status" value="1"/>
</dbReference>
<evidence type="ECO:0000259" key="3">
    <source>
        <dbReference type="PROSITE" id="PS01124"/>
    </source>
</evidence>
<feature type="domain" description="HTH araC/xylS-type" evidence="3">
    <location>
        <begin position="223"/>
        <end position="321"/>
    </location>
</feature>
<dbReference type="InterPro" id="IPR052158">
    <property type="entry name" value="INH-QAR"/>
</dbReference>
<dbReference type="AlphaFoldDB" id="F7ZK64"/>
<dbReference type="CDD" id="cd03136">
    <property type="entry name" value="GATase1_AraC_ArgR_like"/>
    <property type="match status" value="1"/>
</dbReference>
<keyword evidence="1" id="KW-0805">Transcription regulation</keyword>
<dbReference type="PANTHER" id="PTHR43130:SF3">
    <property type="entry name" value="HTH-TYPE TRANSCRIPTIONAL REGULATOR RV1931C"/>
    <property type="match status" value="1"/>
</dbReference>
<gene>
    <name evidence="4" type="ordered locus">RLO149_c006590</name>
</gene>
<dbReference type="Proteomes" id="UP000001353">
    <property type="component" value="Chromosome"/>
</dbReference>
<proteinExistence type="predicted"/>
<dbReference type="InterPro" id="IPR018060">
    <property type="entry name" value="HTH_AraC"/>
</dbReference>
<evidence type="ECO:0000313" key="4">
    <source>
        <dbReference type="EMBL" id="AEI92687.1"/>
    </source>
</evidence>
<dbReference type="HOGENOM" id="CLU_000445_59_0_5"/>
<dbReference type="Gene3D" id="1.10.10.60">
    <property type="entry name" value="Homeodomain-like"/>
    <property type="match status" value="1"/>
</dbReference>
<dbReference type="PROSITE" id="PS01124">
    <property type="entry name" value="HTH_ARAC_FAMILY_2"/>
    <property type="match status" value="1"/>
</dbReference>
<dbReference type="eggNOG" id="COG4977">
    <property type="taxonomic scope" value="Bacteria"/>
</dbReference>
<dbReference type="KEGG" id="rli:RLO149_c006590"/>
<dbReference type="SMART" id="SM00342">
    <property type="entry name" value="HTH_ARAC"/>
    <property type="match status" value="1"/>
</dbReference>
<dbReference type="EMBL" id="CP002623">
    <property type="protein sequence ID" value="AEI92687.1"/>
    <property type="molecule type" value="Genomic_DNA"/>
</dbReference>
<dbReference type="SUPFAM" id="SSF52317">
    <property type="entry name" value="Class I glutamine amidotransferase-like"/>
    <property type="match status" value="1"/>
</dbReference>
<evidence type="ECO:0000256" key="2">
    <source>
        <dbReference type="ARBA" id="ARBA00023163"/>
    </source>
</evidence>
<protein>
    <submittedName>
        <fullName evidence="4">HTH-type transcriptional regulator, AraC family</fullName>
    </submittedName>
</protein>
<accession>F7ZK64</accession>
<sequence length="337" mass="36980">MLMSQKNKITIGFLIFPGFPMACLTSMIEPLRAANEIAEVDAFDWVILSEDGNTVTSSAQVVFQADAGLHDVHDIDQLYLMAAPASSFADPSRSDAQLRKLERHGVTLGAVSGGVFPLARAGLLQGFRTSVHWCYAAAFAQEFPRISATNEVISIDRRRITVSGAAAGFDLALHLVAEQLGQGVSTEVACWFQHALVRGQGVDQRVPTVRAESTDDMLPTVVRESIELFSSHIEDPVKVADVADIVGVSARQLERMFRKATGHSPLQYYRMMRMNAARQLVRYSNDNMTAIALAVGYASATPMIQNYKEVFGLHPAEDREKVNLFRVRKNLAVPVVS</sequence>
<dbReference type="Pfam" id="PF12833">
    <property type="entry name" value="HTH_18"/>
    <property type="match status" value="1"/>
</dbReference>
<keyword evidence="5" id="KW-1185">Reference proteome</keyword>
<dbReference type="GO" id="GO:0003700">
    <property type="term" value="F:DNA-binding transcription factor activity"/>
    <property type="evidence" value="ECO:0007669"/>
    <property type="project" value="InterPro"/>
</dbReference>
<name>F7ZK64_ROSLO</name>
<dbReference type="STRING" id="391595.RLO149_c006590"/>
<dbReference type="InterPro" id="IPR009057">
    <property type="entry name" value="Homeodomain-like_sf"/>
</dbReference>
<dbReference type="GO" id="GO:0043565">
    <property type="term" value="F:sequence-specific DNA binding"/>
    <property type="evidence" value="ECO:0007669"/>
    <property type="project" value="InterPro"/>
</dbReference>
<dbReference type="SUPFAM" id="SSF46689">
    <property type="entry name" value="Homeodomain-like"/>
    <property type="match status" value="2"/>
</dbReference>
<dbReference type="InterPro" id="IPR029062">
    <property type="entry name" value="Class_I_gatase-like"/>
</dbReference>
<reference evidence="4 5" key="1">
    <citation type="journal article" date="2011" name="BMC Genomics">
        <title>Comparative genome analysis and genome-guided physiological analysis of Roseobacter litoralis.</title>
        <authorList>
            <person name="Kalhoefer D."/>
            <person name="Thole S."/>
            <person name="Voget S."/>
            <person name="Lehmann R."/>
            <person name="Liesegang H."/>
            <person name="Wollher A."/>
            <person name="Daniel R."/>
            <person name="Simon M."/>
            <person name="Brinkhoff T."/>
        </authorList>
    </citation>
    <scope>NUCLEOTIDE SEQUENCE [LARGE SCALE GENOMIC DNA]</scope>
    <source>
        <strain evidence="5">ATCC 49566 / DSM 6996 / JCM 21268 / NBRC 15278 / OCh 149</strain>
    </source>
</reference>
<organism evidence="4 5">
    <name type="scientific">Roseobacter litoralis (strain ATCC 49566 / DSM 6996 / JCM 21268 / NBRC 15278 / OCh 149)</name>
    <dbReference type="NCBI Taxonomy" id="391595"/>
    <lineage>
        <taxon>Bacteria</taxon>
        <taxon>Pseudomonadati</taxon>
        <taxon>Pseudomonadota</taxon>
        <taxon>Alphaproteobacteria</taxon>
        <taxon>Rhodobacterales</taxon>
        <taxon>Roseobacteraceae</taxon>
        <taxon>Roseobacter</taxon>
    </lineage>
</organism>
<evidence type="ECO:0000313" key="5">
    <source>
        <dbReference type="Proteomes" id="UP000001353"/>
    </source>
</evidence>
<dbReference type="PANTHER" id="PTHR43130">
    <property type="entry name" value="ARAC-FAMILY TRANSCRIPTIONAL REGULATOR"/>
    <property type="match status" value="1"/>
</dbReference>
<keyword evidence="2" id="KW-0804">Transcription</keyword>
<evidence type="ECO:0000256" key="1">
    <source>
        <dbReference type="ARBA" id="ARBA00023015"/>
    </source>
</evidence>